<dbReference type="EMBL" id="KE504134">
    <property type="protein sequence ID" value="EPT02626.1"/>
    <property type="molecule type" value="Genomic_DNA"/>
</dbReference>
<dbReference type="InParanoid" id="S8FMU4"/>
<feature type="region of interest" description="Disordered" evidence="1">
    <location>
        <begin position="158"/>
        <end position="230"/>
    </location>
</feature>
<evidence type="ECO:0000313" key="3">
    <source>
        <dbReference type="Proteomes" id="UP000015241"/>
    </source>
</evidence>
<dbReference type="eggNOG" id="ENOG502RDCB">
    <property type="taxonomic scope" value="Eukaryota"/>
</dbReference>
<keyword evidence="3" id="KW-1185">Reference proteome</keyword>
<evidence type="ECO:0000313" key="2">
    <source>
        <dbReference type="EMBL" id="EPT02626.1"/>
    </source>
</evidence>
<protein>
    <recommendedName>
        <fullName evidence="4">RRM domain-containing protein</fullName>
    </recommendedName>
</protein>
<reference evidence="2 3" key="1">
    <citation type="journal article" date="2012" name="Science">
        <title>The Paleozoic origin of enzymatic lignin decomposition reconstructed from 31 fungal genomes.</title>
        <authorList>
            <person name="Floudas D."/>
            <person name="Binder M."/>
            <person name="Riley R."/>
            <person name="Barry K."/>
            <person name="Blanchette R.A."/>
            <person name="Henrissat B."/>
            <person name="Martinez A.T."/>
            <person name="Otillar R."/>
            <person name="Spatafora J.W."/>
            <person name="Yadav J.S."/>
            <person name="Aerts A."/>
            <person name="Benoit I."/>
            <person name="Boyd A."/>
            <person name="Carlson A."/>
            <person name="Copeland A."/>
            <person name="Coutinho P.M."/>
            <person name="de Vries R.P."/>
            <person name="Ferreira P."/>
            <person name="Findley K."/>
            <person name="Foster B."/>
            <person name="Gaskell J."/>
            <person name="Glotzer D."/>
            <person name="Gorecki P."/>
            <person name="Heitman J."/>
            <person name="Hesse C."/>
            <person name="Hori C."/>
            <person name="Igarashi K."/>
            <person name="Jurgens J.A."/>
            <person name="Kallen N."/>
            <person name="Kersten P."/>
            <person name="Kohler A."/>
            <person name="Kuees U."/>
            <person name="Kumar T.K.A."/>
            <person name="Kuo A."/>
            <person name="LaButti K."/>
            <person name="Larrondo L.F."/>
            <person name="Lindquist E."/>
            <person name="Ling A."/>
            <person name="Lombard V."/>
            <person name="Lucas S."/>
            <person name="Lundell T."/>
            <person name="Martin R."/>
            <person name="McLaughlin D.J."/>
            <person name="Morgenstern I."/>
            <person name="Morin E."/>
            <person name="Murat C."/>
            <person name="Nagy L.G."/>
            <person name="Nolan M."/>
            <person name="Ohm R.A."/>
            <person name="Patyshakuliyeva A."/>
            <person name="Rokas A."/>
            <person name="Ruiz-Duenas F.J."/>
            <person name="Sabat G."/>
            <person name="Salamov A."/>
            <person name="Samejima M."/>
            <person name="Schmutz J."/>
            <person name="Slot J.C."/>
            <person name="St John F."/>
            <person name="Stenlid J."/>
            <person name="Sun H."/>
            <person name="Sun S."/>
            <person name="Syed K."/>
            <person name="Tsang A."/>
            <person name="Wiebenga A."/>
            <person name="Young D."/>
            <person name="Pisabarro A."/>
            <person name="Eastwood D.C."/>
            <person name="Martin F."/>
            <person name="Cullen D."/>
            <person name="Grigoriev I.V."/>
            <person name="Hibbett D.S."/>
        </authorList>
    </citation>
    <scope>NUCLEOTIDE SEQUENCE</scope>
    <source>
        <strain evidence="3">FP-58527</strain>
    </source>
</reference>
<feature type="region of interest" description="Disordered" evidence="1">
    <location>
        <begin position="461"/>
        <end position="523"/>
    </location>
</feature>
<dbReference type="OrthoDB" id="2670565at2759"/>
<feature type="compositionally biased region" description="Basic and acidic residues" evidence="1">
    <location>
        <begin position="100"/>
        <end position="112"/>
    </location>
</feature>
<gene>
    <name evidence="2" type="ORF">FOMPIDRAFT_1040862</name>
</gene>
<feature type="region of interest" description="Disordered" evidence="1">
    <location>
        <begin position="673"/>
        <end position="701"/>
    </location>
</feature>
<organism evidence="2 3">
    <name type="scientific">Fomitopsis schrenkii</name>
    <name type="common">Brown rot fungus</name>
    <dbReference type="NCBI Taxonomy" id="2126942"/>
    <lineage>
        <taxon>Eukaryota</taxon>
        <taxon>Fungi</taxon>
        <taxon>Dikarya</taxon>
        <taxon>Basidiomycota</taxon>
        <taxon>Agaricomycotina</taxon>
        <taxon>Agaricomycetes</taxon>
        <taxon>Polyporales</taxon>
        <taxon>Fomitopsis</taxon>
    </lineage>
</organism>
<proteinExistence type="predicted"/>
<dbReference type="Proteomes" id="UP000015241">
    <property type="component" value="Unassembled WGS sequence"/>
</dbReference>
<dbReference type="HOGENOM" id="CLU_393319_0_0_1"/>
<feature type="compositionally biased region" description="Basic and acidic residues" evidence="1">
    <location>
        <begin position="483"/>
        <end position="501"/>
    </location>
</feature>
<feature type="compositionally biased region" description="Polar residues" evidence="1">
    <location>
        <begin position="163"/>
        <end position="172"/>
    </location>
</feature>
<dbReference type="AlphaFoldDB" id="S8FMU4"/>
<feature type="region of interest" description="Disordered" evidence="1">
    <location>
        <begin position="100"/>
        <end position="146"/>
    </location>
</feature>
<feature type="compositionally biased region" description="Basic and acidic residues" evidence="1">
    <location>
        <begin position="679"/>
        <end position="688"/>
    </location>
</feature>
<feature type="compositionally biased region" description="Gly residues" evidence="1">
    <location>
        <begin position="691"/>
        <end position="701"/>
    </location>
</feature>
<name>S8FMU4_FOMSC</name>
<dbReference type="Gene3D" id="1.20.5.1700">
    <property type="match status" value="1"/>
</dbReference>
<evidence type="ECO:0008006" key="4">
    <source>
        <dbReference type="Google" id="ProtNLM"/>
    </source>
</evidence>
<evidence type="ECO:0000256" key="1">
    <source>
        <dbReference type="SAM" id="MobiDB-lite"/>
    </source>
</evidence>
<feature type="compositionally biased region" description="Polar residues" evidence="1">
    <location>
        <begin position="503"/>
        <end position="517"/>
    </location>
</feature>
<feature type="compositionally biased region" description="Low complexity" evidence="1">
    <location>
        <begin position="184"/>
        <end position="198"/>
    </location>
</feature>
<sequence>MIQLRDTYAQCGHILSISPWDTRADRTHMTCFIEFVDEDAVRRARARQVSSTKLHVVSQSPQLVAHFLSVVQPVQPLPLYSLTPSSSRLALHVVEVKQEPREDRRLLKRMSEGEVASSNESTPKKKARRSEKNADPGPSVPGDAYSVLSLDSRTPKALAKSPLSLQSPLNRQASDKENYAATTSPGSSPRRMLPLPRRINSVVQSPRKTAGPTRDANTEAQGVKTPAASTRQLDNGAHQEVQVQGIPHLDGLRVPSDVPALSPIITLTYNGQPVTCDLRKLEDDPAKIIAVLKAIASCALECDKWMIVAIQYRIKGLFKSAIAVLEAMIEGMSHGLGICVYASGLAQEMLLVMTSPPVSLPKSDIKPVFLMLSSCHRDLAAQGGAIDSASHVRRATECLQQVYGADVPRAQVTSEFAEARARSCMDLPHLLARTSQVDLGTGPTRECLIDTGNLPAVRVAHEQSQGKVPLEAPTSPTSLEGVPCERGDITPTRGEDRERSPSRSRTQTNSHSRTASYSERDKHVQMLEREIQSLRNRAAEQTATLLSVRKEKRKLEDELVTKHTACRRLQRDTESTSGELARAREELARAQEDIARLRDELRRVRRGEENALEQAAAEVANRRAAEGRAEVLREELERLRNEMNRVRAEGRDEREAERRARETFARLGALFTKAGRGKGGREEQERVDLGAGMGRDVGVGH</sequence>
<accession>S8FMU4</accession>